<name>A0ABD2JW90_9BILA</name>
<dbReference type="EMBL" id="JBICBT010000892">
    <property type="protein sequence ID" value="KAL3094689.1"/>
    <property type="molecule type" value="Genomic_DNA"/>
</dbReference>
<proteinExistence type="predicted"/>
<evidence type="ECO:0000313" key="1">
    <source>
        <dbReference type="EMBL" id="KAL3094689.1"/>
    </source>
</evidence>
<protein>
    <submittedName>
        <fullName evidence="1">Uncharacterized protein</fullName>
    </submittedName>
</protein>
<keyword evidence="2" id="KW-1185">Reference proteome</keyword>
<gene>
    <name evidence="1" type="ORF">niasHT_029956</name>
</gene>
<sequence length="68" mass="7240">MLSLEDAAKQRLSVLDTSKGVLVGLSNRCEMSVRDAYAKGLFEDVGDALHLAALLDVHPSLLTPAMDA</sequence>
<reference evidence="1 2" key="1">
    <citation type="submission" date="2024-10" db="EMBL/GenBank/DDBJ databases">
        <authorList>
            <person name="Kim D."/>
        </authorList>
    </citation>
    <scope>NUCLEOTIDE SEQUENCE [LARGE SCALE GENOMIC DNA]</scope>
    <source>
        <strain evidence="1">BH-2024</strain>
    </source>
</reference>
<comment type="caution">
    <text evidence="1">The sequence shown here is derived from an EMBL/GenBank/DDBJ whole genome shotgun (WGS) entry which is preliminary data.</text>
</comment>
<accession>A0ABD2JW90</accession>
<dbReference type="AlphaFoldDB" id="A0ABD2JW90"/>
<dbReference type="Proteomes" id="UP001620626">
    <property type="component" value="Unassembled WGS sequence"/>
</dbReference>
<organism evidence="1 2">
    <name type="scientific">Heterodera trifolii</name>
    <dbReference type="NCBI Taxonomy" id="157864"/>
    <lineage>
        <taxon>Eukaryota</taxon>
        <taxon>Metazoa</taxon>
        <taxon>Ecdysozoa</taxon>
        <taxon>Nematoda</taxon>
        <taxon>Chromadorea</taxon>
        <taxon>Rhabditida</taxon>
        <taxon>Tylenchina</taxon>
        <taxon>Tylenchomorpha</taxon>
        <taxon>Tylenchoidea</taxon>
        <taxon>Heteroderidae</taxon>
        <taxon>Heteroderinae</taxon>
        <taxon>Heterodera</taxon>
    </lineage>
</organism>
<evidence type="ECO:0000313" key="2">
    <source>
        <dbReference type="Proteomes" id="UP001620626"/>
    </source>
</evidence>